<dbReference type="Gene3D" id="3.40.50.300">
    <property type="entry name" value="P-loop containing nucleotide triphosphate hydrolases"/>
    <property type="match status" value="1"/>
</dbReference>
<dbReference type="EC" id="2.7.4.8" evidence="2 9"/>
<evidence type="ECO:0000256" key="6">
    <source>
        <dbReference type="ARBA" id="ARBA00022777"/>
    </source>
</evidence>
<dbReference type="NCBIfam" id="TIGR03263">
    <property type="entry name" value="guanyl_kin"/>
    <property type="match status" value="1"/>
</dbReference>
<dbReference type="CDD" id="cd00071">
    <property type="entry name" value="GMPK"/>
    <property type="match status" value="1"/>
</dbReference>
<proteinExistence type="inferred from homology"/>
<keyword evidence="9" id="KW-0963">Cytoplasm</keyword>
<evidence type="ECO:0000256" key="5">
    <source>
        <dbReference type="ARBA" id="ARBA00022741"/>
    </source>
</evidence>
<dbReference type="InterPro" id="IPR020590">
    <property type="entry name" value="Guanylate_kinase_CS"/>
</dbReference>
<comment type="function">
    <text evidence="9">Essential for recycling GMP and indirectly, cGMP.</text>
</comment>
<comment type="catalytic activity">
    <reaction evidence="9">
        <text>GMP + ATP = GDP + ADP</text>
        <dbReference type="Rhea" id="RHEA:20780"/>
        <dbReference type="ChEBI" id="CHEBI:30616"/>
        <dbReference type="ChEBI" id="CHEBI:58115"/>
        <dbReference type="ChEBI" id="CHEBI:58189"/>
        <dbReference type="ChEBI" id="CHEBI:456216"/>
        <dbReference type="EC" id="2.7.4.8"/>
    </reaction>
</comment>
<keyword evidence="7 9" id="KW-0067">ATP-binding</keyword>
<dbReference type="InterPro" id="IPR008144">
    <property type="entry name" value="Guanylate_kin-like_dom"/>
</dbReference>
<dbReference type="PROSITE" id="PS00856">
    <property type="entry name" value="GUANYLATE_KINASE_1"/>
    <property type="match status" value="1"/>
</dbReference>
<comment type="subcellular location">
    <subcellularLocation>
        <location evidence="9">Cytoplasm</location>
    </subcellularLocation>
</comment>
<dbReference type="GO" id="GO:0016301">
    <property type="term" value="F:kinase activity"/>
    <property type="evidence" value="ECO:0007669"/>
    <property type="project" value="UniProtKB-KW"/>
</dbReference>
<comment type="caution">
    <text evidence="11">The sequence shown here is derived from an EMBL/GenBank/DDBJ whole genome shotgun (WGS) entry which is preliminary data.</text>
</comment>
<evidence type="ECO:0000256" key="7">
    <source>
        <dbReference type="ARBA" id="ARBA00022840"/>
    </source>
</evidence>
<protein>
    <recommendedName>
        <fullName evidence="3 9">Guanylate kinase</fullName>
        <ecNumber evidence="2 9">2.7.4.8</ecNumber>
    </recommendedName>
    <alternativeName>
        <fullName evidence="8 9">GMP kinase</fullName>
    </alternativeName>
</protein>
<evidence type="ECO:0000256" key="1">
    <source>
        <dbReference type="ARBA" id="ARBA00005790"/>
    </source>
</evidence>
<dbReference type="Gene3D" id="3.30.63.10">
    <property type="entry name" value="Guanylate Kinase phosphate binding domain"/>
    <property type="match status" value="1"/>
</dbReference>
<dbReference type="HAMAP" id="MF_00328">
    <property type="entry name" value="Guanylate_kinase"/>
    <property type="match status" value="1"/>
</dbReference>
<dbReference type="InterPro" id="IPR017665">
    <property type="entry name" value="Guanylate_kinase"/>
</dbReference>
<feature type="binding site" evidence="9">
    <location>
        <begin position="14"/>
        <end position="21"/>
    </location>
    <ligand>
        <name>ATP</name>
        <dbReference type="ChEBI" id="CHEBI:30616"/>
    </ligand>
</feature>
<name>A0ABY1JAP5_9BACT</name>
<evidence type="ECO:0000256" key="9">
    <source>
        <dbReference type="HAMAP-Rule" id="MF_00328"/>
    </source>
</evidence>
<evidence type="ECO:0000256" key="4">
    <source>
        <dbReference type="ARBA" id="ARBA00022679"/>
    </source>
</evidence>
<comment type="similarity">
    <text evidence="1 9">Belongs to the guanylate kinase family.</text>
</comment>
<dbReference type="InterPro" id="IPR008145">
    <property type="entry name" value="GK/Ca_channel_bsu"/>
</dbReference>
<organism evidence="11 12">
    <name type="scientific">Acetomicrobium flavidum</name>
    <dbReference type="NCBI Taxonomy" id="49896"/>
    <lineage>
        <taxon>Bacteria</taxon>
        <taxon>Thermotogati</taxon>
        <taxon>Synergistota</taxon>
        <taxon>Synergistia</taxon>
        <taxon>Synergistales</taxon>
        <taxon>Acetomicrobiaceae</taxon>
        <taxon>Acetomicrobium</taxon>
    </lineage>
</organism>
<evidence type="ECO:0000256" key="8">
    <source>
        <dbReference type="ARBA" id="ARBA00030128"/>
    </source>
</evidence>
<feature type="domain" description="Guanylate kinase-like" evidence="10">
    <location>
        <begin position="7"/>
        <end position="185"/>
    </location>
</feature>
<gene>
    <name evidence="9" type="primary">gmk</name>
    <name evidence="11" type="ORF">SAMN05444368_0164</name>
</gene>
<evidence type="ECO:0000313" key="12">
    <source>
        <dbReference type="Proteomes" id="UP000185093"/>
    </source>
</evidence>
<keyword evidence="12" id="KW-1185">Reference proteome</keyword>
<dbReference type="SMART" id="SM00072">
    <property type="entry name" value="GuKc"/>
    <property type="match status" value="1"/>
</dbReference>
<dbReference type="Proteomes" id="UP000185093">
    <property type="component" value="Unassembled WGS sequence"/>
</dbReference>
<reference evidence="11 12" key="1">
    <citation type="submission" date="2016-11" db="EMBL/GenBank/DDBJ databases">
        <authorList>
            <person name="Varghese N."/>
            <person name="Submissions S."/>
        </authorList>
    </citation>
    <scope>NUCLEOTIDE SEQUENCE [LARGE SCALE GENOMIC DNA]</scope>
    <source>
        <strain evidence="11 12">DSM 20664</strain>
    </source>
</reference>
<evidence type="ECO:0000256" key="2">
    <source>
        <dbReference type="ARBA" id="ARBA00012961"/>
    </source>
</evidence>
<sequence>MVTKKRGHLFVISGPSGAGKGTIRRELFKRLPDLIYSVSCTTRPPREGEVNGVDYYFIDPEKFAEKQRCGEFLEWAFVHGNYYGTPKDDVLKHLEEGRDVILEIDVQGAINIKKVFPEAVLIFILPPSEEALKQRLISRGTENEESLMIRLNNAALEMKLVDIYDHAIINDDVNRATDELIDIITSYRKGEKKDDLRRCCPNNEEVQHP</sequence>
<keyword evidence="5 9" id="KW-0547">Nucleotide-binding</keyword>
<evidence type="ECO:0000259" key="10">
    <source>
        <dbReference type="PROSITE" id="PS50052"/>
    </source>
</evidence>
<dbReference type="Pfam" id="PF00625">
    <property type="entry name" value="Guanylate_kin"/>
    <property type="match status" value="1"/>
</dbReference>
<dbReference type="InterPro" id="IPR027417">
    <property type="entry name" value="P-loop_NTPase"/>
</dbReference>
<keyword evidence="6 9" id="KW-0418">Kinase</keyword>
<dbReference type="EMBL" id="FSQZ01000001">
    <property type="protein sequence ID" value="SIN62455.1"/>
    <property type="molecule type" value="Genomic_DNA"/>
</dbReference>
<dbReference type="RefSeq" id="WP_074198987.1">
    <property type="nucleotide sequence ID" value="NZ_DAONBL010000017.1"/>
</dbReference>
<evidence type="ECO:0000256" key="3">
    <source>
        <dbReference type="ARBA" id="ARBA00016296"/>
    </source>
</evidence>
<dbReference type="SUPFAM" id="SSF52540">
    <property type="entry name" value="P-loop containing nucleoside triphosphate hydrolases"/>
    <property type="match status" value="1"/>
</dbReference>
<dbReference type="PROSITE" id="PS50052">
    <property type="entry name" value="GUANYLATE_KINASE_2"/>
    <property type="match status" value="1"/>
</dbReference>
<dbReference type="PANTHER" id="PTHR23117:SF13">
    <property type="entry name" value="GUANYLATE KINASE"/>
    <property type="match status" value="1"/>
</dbReference>
<keyword evidence="4 9" id="KW-0808">Transferase</keyword>
<evidence type="ECO:0000313" key="11">
    <source>
        <dbReference type="EMBL" id="SIN62455.1"/>
    </source>
</evidence>
<accession>A0ABY1JAP5</accession>
<dbReference type="PANTHER" id="PTHR23117">
    <property type="entry name" value="GUANYLATE KINASE-RELATED"/>
    <property type="match status" value="1"/>
</dbReference>